<keyword evidence="2" id="KW-1185">Reference proteome</keyword>
<dbReference type="InterPro" id="IPR000225">
    <property type="entry name" value="Armadillo"/>
</dbReference>
<sequence>MLNSRMNKVGQVTQELSPLSVPAAQQLFPALAHLTQINDYDILASACMGLFFYLTNGPNEKILEVVDAGVVPLLVTLLDHN</sequence>
<dbReference type="Pfam" id="PF00514">
    <property type="entry name" value="Arm"/>
    <property type="match status" value="1"/>
</dbReference>
<evidence type="ECO:0000313" key="1">
    <source>
        <dbReference type="EMBL" id="EFX89177.1"/>
    </source>
</evidence>
<dbReference type="OrthoDB" id="29145at2759"/>
<organism evidence="1 2">
    <name type="scientific">Daphnia pulex</name>
    <name type="common">Water flea</name>
    <dbReference type="NCBI Taxonomy" id="6669"/>
    <lineage>
        <taxon>Eukaryota</taxon>
        <taxon>Metazoa</taxon>
        <taxon>Ecdysozoa</taxon>
        <taxon>Arthropoda</taxon>
        <taxon>Crustacea</taxon>
        <taxon>Branchiopoda</taxon>
        <taxon>Diplostraca</taxon>
        <taxon>Cladocera</taxon>
        <taxon>Anomopoda</taxon>
        <taxon>Daphniidae</taxon>
        <taxon>Daphnia</taxon>
    </lineage>
</organism>
<dbReference type="SUPFAM" id="SSF48371">
    <property type="entry name" value="ARM repeat"/>
    <property type="match status" value="1"/>
</dbReference>
<gene>
    <name evidence="1" type="ORF">DAPPUDRAFT_233546</name>
</gene>
<dbReference type="HOGENOM" id="CLU_2576262_0_0_1"/>
<dbReference type="AlphaFoldDB" id="E9FV32"/>
<reference evidence="1 2" key="1">
    <citation type="journal article" date="2011" name="Science">
        <title>The ecoresponsive genome of Daphnia pulex.</title>
        <authorList>
            <person name="Colbourne J.K."/>
            <person name="Pfrender M.E."/>
            <person name="Gilbert D."/>
            <person name="Thomas W.K."/>
            <person name="Tucker A."/>
            <person name="Oakley T.H."/>
            <person name="Tokishita S."/>
            <person name="Aerts A."/>
            <person name="Arnold G.J."/>
            <person name="Basu M.K."/>
            <person name="Bauer D.J."/>
            <person name="Caceres C.E."/>
            <person name="Carmel L."/>
            <person name="Casola C."/>
            <person name="Choi J.H."/>
            <person name="Detter J.C."/>
            <person name="Dong Q."/>
            <person name="Dusheyko S."/>
            <person name="Eads B.D."/>
            <person name="Frohlich T."/>
            <person name="Geiler-Samerotte K.A."/>
            <person name="Gerlach D."/>
            <person name="Hatcher P."/>
            <person name="Jogdeo S."/>
            <person name="Krijgsveld J."/>
            <person name="Kriventseva E.V."/>
            <person name="Kultz D."/>
            <person name="Laforsch C."/>
            <person name="Lindquist E."/>
            <person name="Lopez J."/>
            <person name="Manak J.R."/>
            <person name="Muller J."/>
            <person name="Pangilinan J."/>
            <person name="Patwardhan R.P."/>
            <person name="Pitluck S."/>
            <person name="Pritham E.J."/>
            <person name="Rechtsteiner A."/>
            <person name="Rho M."/>
            <person name="Rogozin I.B."/>
            <person name="Sakarya O."/>
            <person name="Salamov A."/>
            <person name="Schaack S."/>
            <person name="Shapiro H."/>
            <person name="Shiga Y."/>
            <person name="Skalitzky C."/>
            <person name="Smith Z."/>
            <person name="Souvorov A."/>
            <person name="Sung W."/>
            <person name="Tang Z."/>
            <person name="Tsuchiya D."/>
            <person name="Tu H."/>
            <person name="Vos H."/>
            <person name="Wang M."/>
            <person name="Wolf Y.I."/>
            <person name="Yamagata H."/>
            <person name="Yamada T."/>
            <person name="Ye Y."/>
            <person name="Shaw J.R."/>
            <person name="Andrews J."/>
            <person name="Crease T.J."/>
            <person name="Tang H."/>
            <person name="Lucas S.M."/>
            <person name="Robertson H.M."/>
            <person name="Bork P."/>
            <person name="Koonin E.V."/>
            <person name="Zdobnov E.M."/>
            <person name="Grigoriev I.V."/>
            <person name="Lynch M."/>
            <person name="Boore J.L."/>
        </authorList>
    </citation>
    <scope>NUCLEOTIDE SEQUENCE [LARGE SCALE GENOMIC DNA]</scope>
</reference>
<dbReference type="InParanoid" id="E9FV32"/>
<name>E9FV32_DAPPU</name>
<dbReference type="EMBL" id="GL732525">
    <property type="protein sequence ID" value="EFX89177.1"/>
    <property type="molecule type" value="Genomic_DNA"/>
</dbReference>
<dbReference type="InterPro" id="IPR016024">
    <property type="entry name" value="ARM-type_fold"/>
</dbReference>
<dbReference type="Proteomes" id="UP000000305">
    <property type="component" value="Unassembled WGS sequence"/>
</dbReference>
<protein>
    <submittedName>
        <fullName evidence="1">Uncharacterized protein</fullName>
    </submittedName>
</protein>
<dbReference type="InterPro" id="IPR011989">
    <property type="entry name" value="ARM-like"/>
</dbReference>
<evidence type="ECO:0000313" key="2">
    <source>
        <dbReference type="Proteomes" id="UP000000305"/>
    </source>
</evidence>
<proteinExistence type="predicted"/>
<accession>E9FV32</accession>
<dbReference type="KEGG" id="dpx:DAPPUDRAFT_233546"/>
<dbReference type="PhylomeDB" id="E9FV32"/>
<dbReference type="Gene3D" id="1.25.10.10">
    <property type="entry name" value="Leucine-rich Repeat Variant"/>
    <property type="match status" value="1"/>
</dbReference>